<reference evidence="1" key="1">
    <citation type="submission" date="2022-07" db="EMBL/GenBank/DDBJ databases">
        <title>Phylogenomic reconstructions and comparative analyses of Kickxellomycotina fungi.</title>
        <authorList>
            <person name="Reynolds N.K."/>
            <person name="Stajich J.E."/>
            <person name="Barry K."/>
            <person name="Grigoriev I.V."/>
            <person name="Crous P."/>
            <person name="Smith M.E."/>
        </authorList>
    </citation>
    <scope>NUCLEOTIDE SEQUENCE</scope>
    <source>
        <strain evidence="1">BCRC 34780</strain>
    </source>
</reference>
<protein>
    <submittedName>
        <fullName evidence="1">Uncharacterized protein</fullName>
    </submittedName>
</protein>
<evidence type="ECO:0000313" key="1">
    <source>
        <dbReference type="EMBL" id="KAJ2801871.1"/>
    </source>
</evidence>
<evidence type="ECO:0000313" key="2">
    <source>
        <dbReference type="Proteomes" id="UP001140087"/>
    </source>
</evidence>
<sequence length="488" mass="54013">VFYYIHHLYIVNIVLLYLHSENGLAMRFVTGPLVLFAADYLYRSARSYPLLSSRRARIRYIRLHPSDVVEIGFDRRELLQHTRIGQYVKLCVPELGIFQWHPFTITSTPEETKIMADGRPRRIWKVHFKVSGDWTYKLSQRLCRVTAGGDAYTNNFDQEARIGRLVDGAAGLDNVPMQCRKGENEGAYIMAIADRLDSLDSADSAIAVSPDAVYGAHQQSQQSQQPLAIAIPPAGSRISDDASPLESGGMSCVALVSNKREPDSSSFSSGRNSLDDNIWFTPDMGESQVKLPVILVDGPYSAPMETFFEYHANIVVAAGIGITPYIAALERVLDMCACNTPARTTQATREDLLPQKIYLIWIFRDISLLCVILPVLQRLRANTRARDIVVPCLYVTGPVDVAHEGTASDVFGRPMLRLSNGIRLSKGRPPVARMVSYMAGKHPNCRMGVFCCAPGELTGQVRSSAHNANAAVAHQGTSMEMRAECFSV</sequence>
<dbReference type="EMBL" id="JANBUN010000702">
    <property type="protein sequence ID" value="KAJ2801871.1"/>
    <property type="molecule type" value="Genomic_DNA"/>
</dbReference>
<comment type="caution">
    <text evidence="1">The sequence shown here is derived from an EMBL/GenBank/DDBJ whole genome shotgun (WGS) entry which is preliminary data.</text>
</comment>
<feature type="non-terminal residue" evidence="1">
    <location>
        <position position="1"/>
    </location>
</feature>
<gene>
    <name evidence="1" type="ORF">H4R21_002634</name>
</gene>
<dbReference type="Proteomes" id="UP001140087">
    <property type="component" value="Unassembled WGS sequence"/>
</dbReference>
<organism evidence="1 2">
    <name type="scientific">Coemansia helicoidea</name>
    <dbReference type="NCBI Taxonomy" id="1286919"/>
    <lineage>
        <taxon>Eukaryota</taxon>
        <taxon>Fungi</taxon>
        <taxon>Fungi incertae sedis</taxon>
        <taxon>Zoopagomycota</taxon>
        <taxon>Kickxellomycotina</taxon>
        <taxon>Kickxellomycetes</taxon>
        <taxon>Kickxellales</taxon>
        <taxon>Kickxellaceae</taxon>
        <taxon>Coemansia</taxon>
    </lineage>
</organism>
<accession>A0ACC1L5V8</accession>
<name>A0ACC1L5V8_9FUNG</name>
<keyword evidence="2" id="KW-1185">Reference proteome</keyword>
<proteinExistence type="predicted"/>